<organism evidence="3 4">
    <name type="scientific">Corallococcus exiguus</name>
    <dbReference type="NCBI Taxonomy" id="83462"/>
    <lineage>
        <taxon>Bacteria</taxon>
        <taxon>Pseudomonadati</taxon>
        <taxon>Myxococcota</taxon>
        <taxon>Myxococcia</taxon>
        <taxon>Myxococcales</taxon>
        <taxon>Cystobacterineae</taxon>
        <taxon>Myxococcaceae</taxon>
        <taxon>Corallococcus</taxon>
    </lineage>
</organism>
<dbReference type="Pfam" id="PF15579">
    <property type="entry name" value="Imm52"/>
    <property type="match status" value="1"/>
</dbReference>
<accession>A0A7X5BVF9</accession>
<keyword evidence="4" id="KW-1185">Reference proteome</keyword>
<feature type="region of interest" description="Disordered" evidence="1">
    <location>
        <begin position="1"/>
        <end position="20"/>
    </location>
</feature>
<reference evidence="3 4" key="1">
    <citation type="submission" date="2020-01" db="EMBL/GenBank/DDBJ databases">
        <title>The draft genome sequence of Corallococcus exiguus DSM 14696.</title>
        <authorList>
            <person name="Zhang X."/>
            <person name="Zhu H."/>
        </authorList>
    </citation>
    <scope>NUCLEOTIDE SEQUENCE [LARGE SCALE GENOMIC DNA]</scope>
    <source>
        <strain evidence="3 4">DSM 14696</strain>
    </source>
</reference>
<sequence length="189" mass="20598">MPPDLPTLTEAFRRGVNREPGGPPIERLGLVLSAYNDGPPGELVSVSTHCGAYERNNNVCVLSLPSKGESAERLITASMLTDVARSMALAWEPDWAVAMSHAHRDLQDAEGESDIWLGWVTYLSRHLGTVPPLPAPVRIEPVEDKGTLIILTPERFTVANPEHVALARRVRELLARAGLMRRAGADPRG</sequence>
<name>A0A7X5BVF9_9BACT</name>
<proteinExistence type="predicted"/>
<evidence type="ECO:0000256" key="1">
    <source>
        <dbReference type="SAM" id="MobiDB-lite"/>
    </source>
</evidence>
<comment type="caution">
    <text evidence="3">The sequence shown here is derived from an EMBL/GenBank/DDBJ whole genome shotgun (WGS) entry which is preliminary data.</text>
</comment>
<dbReference type="InterPro" id="IPR028969">
    <property type="entry name" value="Imm52"/>
</dbReference>
<protein>
    <recommendedName>
        <fullName evidence="2">Immunity protein 52 domain-containing protein</fullName>
    </recommendedName>
</protein>
<gene>
    <name evidence="3" type="ORF">GTZ93_25595</name>
</gene>
<dbReference type="EMBL" id="JAAAPK010000007">
    <property type="protein sequence ID" value="NBC43183.1"/>
    <property type="molecule type" value="Genomic_DNA"/>
</dbReference>
<dbReference type="Proteomes" id="UP000537825">
    <property type="component" value="Unassembled WGS sequence"/>
</dbReference>
<dbReference type="AlphaFoldDB" id="A0A7X5BVF9"/>
<evidence type="ECO:0000313" key="3">
    <source>
        <dbReference type="EMBL" id="NBC43183.1"/>
    </source>
</evidence>
<evidence type="ECO:0000259" key="2">
    <source>
        <dbReference type="Pfam" id="PF15579"/>
    </source>
</evidence>
<feature type="domain" description="Immunity protein 52" evidence="2">
    <location>
        <begin position="3"/>
        <end position="181"/>
    </location>
</feature>
<evidence type="ECO:0000313" key="4">
    <source>
        <dbReference type="Proteomes" id="UP000537825"/>
    </source>
</evidence>